<evidence type="ECO:0000256" key="7">
    <source>
        <dbReference type="ARBA" id="ARBA00039966"/>
    </source>
</evidence>
<dbReference type="EMBL" id="GDHC01003201">
    <property type="protein sequence ID" value="JAQ15428.1"/>
    <property type="molecule type" value="Transcribed_RNA"/>
</dbReference>
<feature type="repeat" description="TPR" evidence="9">
    <location>
        <begin position="311"/>
        <end position="344"/>
    </location>
</feature>
<comment type="subcellular location">
    <subcellularLocation>
        <location evidence="1">Cytoplasm</location>
        <location evidence="1">Cytoskeleton</location>
    </subcellularLocation>
</comment>
<evidence type="ECO:0000256" key="1">
    <source>
        <dbReference type="ARBA" id="ARBA00004245"/>
    </source>
</evidence>
<dbReference type="SUPFAM" id="SSF48452">
    <property type="entry name" value="TPR-like"/>
    <property type="match status" value="1"/>
</dbReference>
<gene>
    <name evidence="14" type="primary">fam82a1_2</name>
    <name evidence="12" type="synonym">fam82a1_0</name>
    <name evidence="13" type="synonym">fam82a1_1</name>
    <name evidence="12" type="ORF">g.84971</name>
    <name evidence="14" type="ORF">g.84972</name>
    <name evidence="13" type="ORF">g.84973</name>
</gene>
<proteinExistence type="predicted"/>
<dbReference type="GO" id="GO:0005876">
    <property type="term" value="C:spindle microtubule"/>
    <property type="evidence" value="ECO:0007669"/>
    <property type="project" value="TreeGrafter"/>
</dbReference>
<dbReference type="Pfam" id="PF21033">
    <property type="entry name" value="RMD1-3"/>
    <property type="match status" value="1"/>
</dbReference>
<keyword evidence="5 9" id="KW-0802">TPR repeat</keyword>
<feature type="region of interest" description="Disordered" evidence="10">
    <location>
        <begin position="70"/>
        <end position="89"/>
    </location>
</feature>
<evidence type="ECO:0000256" key="9">
    <source>
        <dbReference type="PROSITE-ProRule" id="PRU00339"/>
    </source>
</evidence>
<dbReference type="GO" id="GO:0005739">
    <property type="term" value="C:mitochondrion"/>
    <property type="evidence" value="ECO:0007669"/>
    <property type="project" value="TreeGrafter"/>
</dbReference>
<dbReference type="GO" id="GO:0008017">
    <property type="term" value="F:microtubule binding"/>
    <property type="evidence" value="ECO:0007669"/>
    <property type="project" value="TreeGrafter"/>
</dbReference>
<feature type="transmembrane region" description="Helical" evidence="11">
    <location>
        <begin position="12"/>
        <end position="30"/>
    </location>
</feature>
<dbReference type="InterPro" id="IPR011990">
    <property type="entry name" value="TPR-like_helical_dom_sf"/>
</dbReference>
<evidence type="ECO:0000256" key="2">
    <source>
        <dbReference type="ARBA" id="ARBA00011375"/>
    </source>
</evidence>
<dbReference type="EMBL" id="GDHC01019647">
    <property type="protein sequence ID" value="JAP98981.1"/>
    <property type="molecule type" value="Transcribed_RNA"/>
</dbReference>
<keyword evidence="4" id="KW-0677">Repeat</keyword>
<evidence type="ECO:0000313" key="14">
    <source>
        <dbReference type="EMBL" id="JAQ15428.1"/>
    </source>
</evidence>
<keyword evidence="6" id="KW-0206">Cytoskeleton</keyword>
<keyword evidence="3" id="KW-0963">Cytoplasm</keyword>
<keyword evidence="11" id="KW-0812">Transmembrane</keyword>
<accession>A0A146M6P8</accession>
<comment type="subunit">
    <text evidence="2">Interacts with microtubules.</text>
</comment>
<keyword evidence="11" id="KW-1133">Transmembrane helix</keyword>
<dbReference type="PROSITE" id="PS50005">
    <property type="entry name" value="TPR"/>
    <property type="match status" value="1"/>
</dbReference>
<keyword evidence="11" id="KW-0472">Membrane</keyword>
<evidence type="ECO:0000256" key="11">
    <source>
        <dbReference type="SAM" id="Phobius"/>
    </source>
</evidence>
<dbReference type="PANTHER" id="PTHR16056">
    <property type="entry name" value="REGULATOR OF MICROTUBULE DYNAMICS PROTEIN"/>
    <property type="match status" value="1"/>
</dbReference>
<evidence type="ECO:0000256" key="6">
    <source>
        <dbReference type="ARBA" id="ARBA00023212"/>
    </source>
</evidence>
<dbReference type="InterPro" id="IPR049039">
    <property type="entry name" value="RMD1-3_a_helical_rpt"/>
</dbReference>
<dbReference type="EMBL" id="GDHC01015870">
    <property type="protein sequence ID" value="JAQ02759.1"/>
    <property type="molecule type" value="Transcribed_RNA"/>
</dbReference>
<name>A0A146M6P8_LYGHE</name>
<evidence type="ECO:0000313" key="13">
    <source>
        <dbReference type="EMBL" id="JAQ02759.1"/>
    </source>
</evidence>
<protein>
    <recommendedName>
        <fullName evidence="7">Regulator of microtubule dynamics protein 1</fullName>
    </recommendedName>
    <alternativeName>
        <fullName evidence="8">Protein FAM82B</fullName>
    </alternativeName>
</protein>
<dbReference type="InterPro" id="IPR019734">
    <property type="entry name" value="TPR_rpt"/>
</dbReference>
<organism evidence="14">
    <name type="scientific">Lygus hesperus</name>
    <name type="common">Western plant bug</name>
    <dbReference type="NCBI Taxonomy" id="30085"/>
    <lineage>
        <taxon>Eukaryota</taxon>
        <taxon>Metazoa</taxon>
        <taxon>Ecdysozoa</taxon>
        <taxon>Arthropoda</taxon>
        <taxon>Hexapoda</taxon>
        <taxon>Insecta</taxon>
        <taxon>Pterygota</taxon>
        <taxon>Neoptera</taxon>
        <taxon>Paraneoptera</taxon>
        <taxon>Hemiptera</taxon>
        <taxon>Heteroptera</taxon>
        <taxon>Panheteroptera</taxon>
        <taxon>Cimicomorpha</taxon>
        <taxon>Miridae</taxon>
        <taxon>Mirini</taxon>
        <taxon>Lygus</taxon>
    </lineage>
</organism>
<evidence type="ECO:0000256" key="3">
    <source>
        <dbReference type="ARBA" id="ARBA00022490"/>
    </source>
</evidence>
<evidence type="ECO:0000256" key="4">
    <source>
        <dbReference type="ARBA" id="ARBA00022737"/>
    </source>
</evidence>
<dbReference type="Gene3D" id="1.25.40.10">
    <property type="entry name" value="Tetratricopeptide repeat domain"/>
    <property type="match status" value="1"/>
</dbReference>
<dbReference type="PANTHER" id="PTHR16056:SF16">
    <property type="entry name" value="REGULATOR OF MICROTUBULE DYNAMICS PROTEIN 1"/>
    <property type="match status" value="1"/>
</dbReference>
<evidence type="ECO:0000313" key="12">
    <source>
        <dbReference type="EMBL" id="JAP98981.1"/>
    </source>
</evidence>
<evidence type="ECO:0000256" key="10">
    <source>
        <dbReference type="SAM" id="MobiDB-lite"/>
    </source>
</evidence>
<evidence type="ECO:0000256" key="5">
    <source>
        <dbReference type="ARBA" id="ARBA00022803"/>
    </source>
</evidence>
<reference evidence="14" key="1">
    <citation type="journal article" date="2016" name="Gigascience">
        <title>De novo construction of an expanded transcriptome assembly for the western tarnished plant bug, Lygus hesperus.</title>
        <authorList>
            <person name="Tassone E.E."/>
            <person name="Geib S.M."/>
            <person name="Hall B."/>
            <person name="Fabrick J.A."/>
            <person name="Brent C.S."/>
            <person name="Hull J.J."/>
        </authorList>
    </citation>
    <scope>NUCLEOTIDE SEQUENCE</scope>
</reference>
<dbReference type="AlphaFoldDB" id="A0A146M6P8"/>
<evidence type="ECO:0000256" key="8">
    <source>
        <dbReference type="ARBA" id="ARBA00041958"/>
    </source>
</evidence>
<dbReference type="GO" id="GO:0097431">
    <property type="term" value="C:mitotic spindle pole"/>
    <property type="evidence" value="ECO:0007669"/>
    <property type="project" value="TreeGrafter"/>
</dbReference>
<sequence>MNSGFLKTPTLLTVAVGAGVMIGAAGVFLYEHLIKEKRRLILQRDVMNLGMSVTELRREVEELREAQMARRRSRRAAREEHNSTASVSESDVDMMSIVDDEDEFFDFSDAEDYPTVVSRDWHETKRDGPENKLYKHIDDRLSNPDLAVKLEVYDELKKLNNNDPEVLWRLAKVCHGIGVIKGITDGLDVKKTYIDEAVTHASNCLDRAPRSSEAHKWYAITVGSRGEFQPTKNKIKDGFVFKEHIEEALKISPNDPTLLHLLGRFRYEVATLSWVERKVANAVFGEVPFSTFPEALEALLRVEELNKEPWMENRLMVAKCYINMGDFKEALVWLDRARAVEPRSLEEVRLANEIAELVDKYDRYRTKEKQKSKKC</sequence>